<evidence type="ECO:0000256" key="4">
    <source>
        <dbReference type="ARBA" id="ARBA00011193"/>
    </source>
</evidence>
<dbReference type="NCBIfam" id="NF003806">
    <property type="entry name" value="PRK05395.1-3"/>
    <property type="match status" value="1"/>
</dbReference>
<dbReference type="EMBL" id="BNJG01000001">
    <property type="protein sequence ID" value="GHO52255.1"/>
    <property type="molecule type" value="Genomic_DNA"/>
</dbReference>
<comment type="similarity">
    <text evidence="3 7">Belongs to the type-II 3-dehydroquinase family.</text>
</comment>
<gene>
    <name evidence="7 8" type="primary">aroQ</name>
    <name evidence="8" type="ORF">KSB_07300</name>
</gene>
<keyword evidence="9" id="KW-1185">Reference proteome</keyword>
<feature type="binding site" evidence="7">
    <location>
        <position position="74"/>
    </location>
    <ligand>
        <name>substrate</name>
    </ligand>
</feature>
<protein>
    <recommendedName>
        <fullName evidence="5 7">3-dehydroquinate dehydratase</fullName>
        <shortName evidence="7">3-dehydroquinase</shortName>
        <ecNumber evidence="5 7">4.2.1.10</ecNumber>
    </recommendedName>
    <alternativeName>
        <fullName evidence="7">Type II DHQase</fullName>
    </alternativeName>
</protein>
<dbReference type="RefSeq" id="WP_201369181.1">
    <property type="nucleotide sequence ID" value="NZ_BNJG01000001.1"/>
</dbReference>
<name>A0ABQ3UIL1_9CHLR</name>
<comment type="function">
    <text evidence="7">Catalyzes a trans-dehydration via an enolate intermediate.</text>
</comment>
<comment type="caution">
    <text evidence="8">The sequence shown here is derived from an EMBL/GenBank/DDBJ whole genome shotgun (WGS) entry which is preliminary data.</text>
</comment>
<dbReference type="Proteomes" id="UP000654345">
    <property type="component" value="Unassembled WGS sequence"/>
</dbReference>
<dbReference type="NCBIfam" id="NF003805">
    <property type="entry name" value="PRK05395.1-2"/>
    <property type="match status" value="1"/>
</dbReference>
<evidence type="ECO:0000256" key="3">
    <source>
        <dbReference type="ARBA" id="ARBA00011037"/>
    </source>
</evidence>
<dbReference type="InterPro" id="IPR036441">
    <property type="entry name" value="DHquinase_II_sf"/>
</dbReference>
<evidence type="ECO:0000256" key="2">
    <source>
        <dbReference type="ARBA" id="ARBA00004902"/>
    </source>
</evidence>
<keyword evidence="7" id="KW-0057">Aromatic amino acid biosynthesis</keyword>
<feature type="binding site" evidence="7">
    <location>
        <position position="111"/>
    </location>
    <ligand>
        <name>substrate</name>
    </ligand>
</feature>
<keyword evidence="7" id="KW-0028">Amino-acid biosynthesis</keyword>
<evidence type="ECO:0000256" key="6">
    <source>
        <dbReference type="ARBA" id="ARBA00023239"/>
    </source>
</evidence>
<dbReference type="Pfam" id="PF01220">
    <property type="entry name" value="DHquinase_II"/>
    <property type="match status" value="1"/>
</dbReference>
<dbReference type="EC" id="4.2.1.10" evidence="5 7"/>
<dbReference type="InterPro" id="IPR001874">
    <property type="entry name" value="DHquinase_II"/>
</dbReference>
<dbReference type="PROSITE" id="PS01029">
    <property type="entry name" value="DEHYDROQUINASE_II"/>
    <property type="match status" value="1"/>
</dbReference>
<evidence type="ECO:0000313" key="9">
    <source>
        <dbReference type="Proteomes" id="UP000654345"/>
    </source>
</evidence>
<evidence type="ECO:0000256" key="7">
    <source>
        <dbReference type="HAMAP-Rule" id="MF_00169"/>
    </source>
</evidence>
<dbReference type="Gene3D" id="3.40.50.9100">
    <property type="entry name" value="Dehydroquinase, class II"/>
    <property type="match status" value="1"/>
</dbReference>
<feature type="active site" description="Proton donor" evidence="7">
    <location>
        <position position="100"/>
    </location>
</feature>
<dbReference type="NCBIfam" id="TIGR01088">
    <property type="entry name" value="aroQ"/>
    <property type="match status" value="1"/>
</dbReference>
<dbReference type="PANTHER" id="PTHR21272:SF3">
    <property type="entry name" value="CATABOLIC 3-DEHYDROQUINASE"/>
    <property type="match status" value="1"/>
</dbReference>
<feature type="binding site" evidence="7">
    <location>
        <position position="80"/>
    </location>
    <ligand>
        <name>substrate</name>
    </ligand>
</feature>
<feature type="site" description="Transition state stabilizer" evidence="7">
    <location>
        <position position="18"/>
    </location>
</feature>
<feature type="active site" description="Proton acceptor" evidence="7">
    <location>
        <position position="23"/>
    </location>
</feature>
<evidence type="ECO:0000313" key="8">
    <source>
        <dbReference type="EMBL" id="GHO52255.1"/>
    </source>
</evidence>
<evidence type="ECO:0000256" key="1">
    <source>
        <dbReference type="ARBA" id="ARBA00001864"/>
    </source>
</evidence>
<feature type="binding site" evidence="7">
    <location>
        <position position="87"/>
    </location>
    <ligand>
        <name>substrate</name>
    </ligand>
</feature>
<feature type="binding site" evidence="7">
    <location>
        <begin position="101"/>
        <end position="102"/>
    </location>
    <ligand>
        <name>substrate</name>
    </ligand>
</feature>
<evidence type="ECO:0000256" key="5">
    <source>
        <dbReference type="ARBA" id="ARBA00012060"/>
    </source>
</evidence>
<dbReference type="InterPro" id="IPR018509">
    <property type="entry name" value="DHquinase_II_CS"/>
</dbReference>
<sequence length="147" mass="16194">MAEILVLNGPNLNTLGKRDPGIYGSVTLEQIQARLRERAASLGATVECVQSNHEGVLIDTIQQYAERVEGIIINPGAFTHYSYALRDALAGTRLPIIEVHLSNIYAREPFRHESVIAPISYGHIAGLGWRGYLLALEALVAFLQEQK</sequence>
<comment type="subunit">
    <text evidence="4 7">Homododecamer.</text>
</comment>
<proteinExistence type="inferred from homology"/>
<comment type="pathway">
    <text evidence="2 7">Metabolic intermediate biosynthesis; chorismate biosynthesis; chorismate from D-erythrose 4-phosphate and phosphoenolpyruvate: step 3/7.</text>
</comment>
<organism evidence="8 9">
    <name type="scientific">Ktedonobacter robiniae</name>
    <dbReference type="NCBI Taxonomy" id="2778365"/>
    <lineage>
        <taxon>Bacteria</taxon>
        <taxon>Bacillati</taxon>
        <taxon>Chloroflexota</taxon>
        <taxon>Ktedonobacteria</taxon>
        <taxon>Ktedonobacterales</taxon>
        <taxon>Ktedonobacteraceae</taxon>
        <taxon>Ktedonobacter</taxon>
    </lineage>
</organism>
<dbReference type="PANTHER" id="PTHR21272">
    <property type="entry name" value="CATABOLIC 3-DEHYDROQUINASE"/>
    <property type="match status" value="1"/>
</dbReference>
<reference evidence="8 9" key="1">
    <citation type="journal article" date="2021" name="Int. J. Syst. Evol. Microbiol.">
        <title>Reticulibacter mediterranei gen. nov., sp. nov., within the new family Reticulibacteraceae fam. nov., and Ktedonospora formicarum gen. nov., sp. nov., Ktedonobacter robiniae sp. nov., Dictyobacter formicarum sp. nov. and Dictyobacter arantiisoli sp. nov., belonging to the class Ktedonobacteria.</title>
        <authorList>
            <person name="Yabe S."/>
            <person name="Zheng Y."/>
            <person name="Wang C.M."/>
            <person name="Sakai Y."/>
            <person name="Abe K."/>
            <person name="Yokota A."/>
            <person name="Donadio S."/>
            <person name="Cavaletti L."/>
            <person name="Monciardini P."/>
        </authorList>
    </citation>
    <scope>NUCLEOTIDE SEQUENCE [LARGE SCALE GENOMIC DNA]</scope>
    <source>
        <strain evidence="8 9">SOSP1-30</strain>
    </source>
</reference>
<comment type="catalytic activity">
    <reaction evidence="1 7">
        <text>3-dehydroquinate = 3-dehydroshikimate + H2O</text>
        <dbReference type="Rhea" id="RHEA:21096"/>
        <dbReference type="ChEBI" id="CHEBI:15377"/>
        <dbReference type="ChEBI" id="CHEBI:16630"/>
        <dbReference type="ChEBI" id="CHEBI:32364"/>
        <dbReference type="EC" id="4.2.1.10"/>
    </reaction>
</comment>
<dbReference type="SUPFAM" id="SSF52304">
    <property type="entry name" value="Type II 3-dehydroquinate dehydratase"/>
    <property type="match status" value="1"/>
</dbReference>
<dbReference type="CDD" id="cd00466">
    <property type="entry name" value="DHQase_II"/>
    <property type="match status" value="1"/>
</dbReference>
<dbReference type="PIRSF" id="PIRSF001399">
    <property type="entry name" value="DHquinase_II"/>
    <property type="match status" value="1"/>
</dbReference>
<dbReference type="HAMAP" id="MF_00169">
    <property type="entry name" value="AroQ"/>
    <property type="match status" value="1"/>
</dbReference>
<accession>A0ABQ3UIL1</accession>
<keyword evidence="6 7" id="KW-0456">Lyase</keyword>
<dbReference type="NCBIfam" id="NF003807">
    <property type="entry name" value="PRK05395.1-4"/>
    <property type="match status" value="1"/>
</dbReference>